<dbReference type="Pfam" id="PF00078">
    <property type="entry name" value="RVT_1"/>
    <property type="match status" value="1"/>
</dbReference>
<dbReference type="EC" id="2.7.7.49" evidence="1"/>
<sequence>MIKSEKRLLQFLSTTSGQVKKLVTDIDSEYRHKTVDKTKYGVPQRDKNGKIRKRELDITHSELKRIQEQINFLLQKIPSPDYSFGSVKGRNNILNAYQHFSNKYFLTIDFKNFFRNINNRQVYSMLISENFSPDVARTLTRLVTYKGFLPQGPPSSPIVANMVFNRTGRILAKLALEHHLTFTAYMDDLVFSSKVDFKDLIPIILKTIRDAEFRPHPKKISYSKSCPEVTGVRLTEHGLYPPASLRTKAFTHFPLRHYVNSFRPFRNMTKYQATPVT</sequence>
<keyword evidence="3" id="KW-0548">Nucleotidyltransferase</keyword>
<comment type="similarity">
    <text evidence="8">Belongs to the bacterial reverse transcriptase family.</text>
</comment>
<evidence type="ECO:0000256" key="5">
    <source>
        <dbReference type="ARBA" id="ARBA00022842"/>
    </source>
</evidence>
<evidence type="ECO:0000256" key="1">
    <source>
        <dbReference type="ARBA" id="ARBA00012493"/>
    </source>
</evidence>
<dbReference type="EMBL" id="CP107006">
    <property type="protein sequence ID" value="UYQ93404.1"/>
    <property type="molecule type" value="Genomic_DNA"/>
</dbReference>
<evidence type="ECO:0000313" key="12">
    <source>
        <dbReference type="Proteomes" id="UP001162741"/>
    </source>
</evidence>
<dbReference type="Proteomes" id="UP001162741">
    <property type="component" value="Chromosome"/>
</dbReference>
<dbReference type="GO" id="GO:0003964">
    <property type="term" value="F:RNA-directed DNA polymerase activity"/>
    <property type="evidence" value="ECO:0007669"/>
    <property type="project" value="UniProtKB-KW"/>
</dbReference>
<dbReference type="PRINTS" id="PR00866">
    <property type="entry name" value="RNADNAPOLMS"/>
</dbReference>
<organism evidence="11 12">
    <name type="scientific">Chitinophaga horti</name>
    <dbReference type="NCBI Taxonomy" id="2920382"/>
    <lineage>
        <taxon>Bacteria</taxon>
        <taxon>Pseudomonadati</taxon>
        <taxon>Bacteroidota</taxon>
        <taxon>Chitinophagia</taxon>
        <taxon>Chitinophagales</taxon>
        <taxon>Chitinophagaceae</taxon>
        <taxon>Chitinophaga</taxon>
    </lineage>
</organism>
<evidence type="ECO:0000256" key="6">
    <source>
        <dbReference type="ARBA" id="ARBA00022918"/>
    </source>
</evidence>
<proteinExistence type="inferred from homology"/>
<dbReference type="CDD" id="cd03487">
    <property type="entry name" value="RT_Bac_retron_II"/>
    <property type="match status" value="1"/>
</dbReference>
<keyword evidence="12" id="KW-1185">Reference proteome</keyword>
<dbReference type="InterPro" id="IPR043502">
    <property type="entry name" value="DNA/RNA_pol_sf"/>
</dbReference>
<comment type="catalytic activity">
    <reaction evidence="9">
        <text>DNA(n) + a 2'-deoxyribonucleoside 5'-triphosphate = DNA(n+1) + diphosphate</text>
        <dbReference type="Rhea" id="RHEA:22508"/>
        <dbReference type="Rhea" id="RHEA-COMP:17339"/>
        <dbReference type="Rhea" id="RHEA-COMP:17340"/>
        <dbReference type="ChEBI" id="CHEBI:33019"/>
        <dbReference type="ChEBI" id="CHEBI:61560"/>
        <dbReference type="ChEBI" id="CHEBI:173112"/>
        <dbReference type="EC" id="2.7.7.49"/>
    </reaction>
</comment>
<evidence type="ECO:0000256" key="8">
    <source>
        <dbReference type="ARBA" id="ARBA00034120"/>
    </source>
</evidence>
<protein>
    <recommendedName>
        <fullName evidence="1">RNA-directed DNA polymerase</fullName>
        <ecNumber evidence="1">2.7.7.49</ecNumber>
    </recommendedName>
</protein>
<dbReference type="InterPro" id="IPR043128">
    <property type="entry name" value="Rev_trsase/Diguanyl_cyclase"/>
</dbReference>
<keyword evidence="6 11" id="KW-0695">RNA-directed DNA polymerase</keyword>
<evidence type="ECO:0000256" key="9">
    <source>
        <dbReference type="ARBA" id="ARBA00048173"/>
    </source>
</evidence>
<keyword evidence="2" id="KW-0808">Transferase</keyword>
<dbReference type="InterPro" id="IPR000477">
    <property type="entry name" value="RT_dom"/>
</dbReference>
<name>A0ABY6J532_9BACT</name>
<dbReference type="Gene3D" id="3.30.70.270">
    <property type="match status" value="1"/>
</dbReference>
<dbReference type="InterPro" id="IPR000123">
    <property type="entry name" value="Reverse_transcriptase_msDNA"/>
</dbReference>
<dbReference type="PANTHER" id="PTHR34047:SF7">
    <property type="entry name" value="RNA-DIRECTED DNA POLYMERASE"/>
    <property type="match status" value="1"/>
</dbReference>
<evidence type="ECO:0000256" key="2">
    <source>
        <dbReference type="ARBA" id="ARBA00022679"/>
    </source>
</evidence>
<dbReference type="PANTHER" id="PTHR34047">
    <property type="entry name" value="NUCLEAR INTRON MATURASE 1, MITOCHONDRIAL-RELATED"/>
    <property type="match status" value="1"/>
</dbReference>
<evidence type="ECO:0000256" key="4">
    <source>
        <dbReference type="ARBA" id="ARBA00022723"/>
    </source>
</evidence>
<evidence type="ECO:0000256" key="7">
    <source>
        <dbReference type="ARBA" id="ARBA00023118"/>
    </source>
</evidence>
<dbReference type="RefSeq" id="WP_244841103.1">
    <property type="nucleotide sequence ID" value="NZ_CP107006.1"/>
</dbReference>
<evidence type="ECO:0000259" key="10">
    <source>
        <dbReference type="Pfam" id="PF00078"/>
    </source>
</evidence>
<keyword evidence="4" id="KW-0479">Metal-binding</keyword>
<dbReference type="SUPFAM" id="SSF56672">
    <property type="entry name" value="DNA/RNA polymerases"/>
    <property type="match status" value="1"/>
</dbReference>
<gene>
    <name evidence="11" type="ORF">MKQ68_25310</name>
</gene>
<dbReference type="InterPro" id="IPR051083">
    <property type="entry name" value="GrpII_Intron_Splice-Mob/Def"/>
</dbReference>
<accession>A0ABY6J532</accession>
<evidence type="ECO:0000256" key="3">
    <source>
        <dbReference type="ARBA" id="ARBA00022695"/>
    </source>
</evidence>
<reference evidence="11" key="1">
    <citation type="submission" date="2022-10" db="EMBL/GenBank/DDBJ databases">
        <title>Chitinophaga sp. nov., isolated from soil.</title>
        <authorList>
            <person name="Jeon C.O."/>
        </authorList>
    </citation>
    <scope>NUCLEOTIDE SEQUENCE</scope>
    <source>
        <strain evidence="11">R8</strain>
    </source>
</reference>
<keyword evidence="5" id="KW-0460">Magnesium</keyword>
<evidence type="ECO:0000313" key="11">
    <source>
        <dbReference type="EMBL" id="UYQ93404.1"/>
    </source>
</evidence>
<feature type="domain" description="Reverse transcriptase" evidence="10">
    <location>
        <begin position="49"/>
        <end position="233"/>
    </location>
</feature>
<keyword evidence="7" id="KW-0051">Antiviral defense</keyword>